<dbReference type="InterPro" id="IPR027417">
    <property type="entry name" value="P-loop_NTPase"/>
</dbReference>
<name>A0AA43GVE9_9CYAN</name>
<dbReference type="SUPFAM" id="SSF52540">
    <property type="entry name" value="P-loop containing nucleoside triphosphate hydrolases"/>
    <property type="match status" value="1"/>
</dbReference>
<reference evidence="1 2" key="1">
    <citation type="journal article" date="2023" name="J. Phycol.">
        <title>Chrysosporum ovalisporum is synonymous with the true-branching cyanobacterium Umezakia natans (Nostocales/Aphanizomenonaceae).</title>
        <authorList>
            <person name="McGregor G.B."/>
            <person name="Sendall B.C."/>
            <person name="Niiyama Y."/>
            <person name="Tuji A."/>
            <person name="Willis A."/>
        </authorList>
    </citation>
    <scope>NUCLEOTIDE SEQUENCE [LARGE SCALE GENOMIC DNA]</scope>
    <source>
        <strain evidence="1 2">ANA360D</strain>
    </source>
</reference>
<dbReference type="RefSeq" id="WP_280655871.1">
    <property type="nucleotide sequence ID" value="NZ_JANQDH010000113.1"/>
</dbReference>
<comment type="caution">
    <text evidence="1">The sequence shown here is derived from an EMBL/GenBank/DDBJ whole genome shotgun (WGS) entry which is preliminary data.</text>
</comment>
<organism evidence="1 2">
    <name type="scientific">Chrysosporum bergii ANA360D</name>
    <dbReference type="NCBI Taxonomy" id="617107"/>
    <lineage>
        <taxon>Bacteria</taxon>
        <taxon>Bacillati</taxon>
        <taxon>Cyanobacteriota</taxon>
        <taxon>Cyanophyceae</taxon>
        <taxon>Nostocales</taxon>
        <taxon>Nodulariaceae</taxon>
        <taxon>Chrysosporum</taxon>
    </lineage>
</organism>
<protein>
    <submittedName>
        <fullName evidence="1">Uncharacterized protein</fullName>
    </submittedName>
</protein>
<keyword evidence="2" id="KW-1185">Reference proteome</keyword>
<proteinExistence type="predicted"/>
<evidence type="ECO:0000313" key="2">
    <source>
        <dbReference type="Proteomes" id="UP001159387"/>
    </source>
</evidence>
<accession>A0AA43GVE9</accession>
<evidence type="ECO:0000313" key="1">
    <source>
        <dbReference type="EMBL" id="MDH6061925.1"/>
    </source>
</evidence>
<dbReference type="EMBL" id="JANQDH010000113">
    <property type="protein sequence ID" value="MDH6061925.1"/>
    <property type="molecule type" value="Genomic_DNA"/>
</dbReference>
<dbReference type="AlphaFoldDB" id="A0AA43GVE9"/>
<dbReference type="Proteomes" id="UP001159387">
    <property type="component" value="Unassembled WGS sequence"/>
</dbReference>
<sequence>MGVIYIGDRLTGKTHLALELANPRNQYVKVLNQDYENLQAMLLDENQTGTRATDAAQGIYERSLEVQVRLPTGNKPINVDWIDTPGEVWRKSWQSDNQEEWSRVLDAIRASEGILLILPPYREMNFHAGVDSEEFMSQQQWCNRFNRWAEFFQQDCSKLRHLVICLNKADLFCNLEQEAAKLTYNPNGAQMNWQQRHIYVLQRYFRPIQPQLQEINQSIRGLSLRCFITSIYNRSVLELPWIYLASFLAR</sequence>
<gene>
    <name evidence="1" type="ORF">NWP17_16035</name>
</gene>
<dbReference type="Gene3D" id="3.40.50.300">
    <property type="entry name" value="P-loop containing nucleotide triphosphate hydrolases"/>
    <property type="match status" value="1"/>
</dbReference>